<dbReference type="InterPro" id="IPR038522">
    <property type="entry name" value="T4/T6SS_DotU_sf"/>
</dbReference>
<comment type="caution">
    <text evidence="5">The sequence shown here is derived from an EMBL/GenBank/DDBJ whole genome shotgun (WGS) entry which is preliminary data.</text>
</comment>
<dbReference type="InterPro" id="IPR017732">
    <property type="entry name" value="T4/T6SS_DotU"/>
</dbReference>
<feature type="region of interest" description="Disordered" evidence="2">
    <location>
        <begin position="1"/>
        <end position="56"/>
    </location>
</feature>
<accession>A0ABT2YG50</accession>
<dbReference type="NCBIfam" id="TIGR03350">
    <property type="entry name" value="type_VI_ompA"/>
    <property type="match status" value="1"/>
</dbReference>
<dbReference type="Gene3D" id="3.30.1330.60">
    <property type="entry name" value="OmpA-like domain"/>
    <property type="match status" value="1"/>
</dbReference>
<dbReference type="PANTHER" id="PTHR38033:SF1">
    <property type="entry name" value="DOTU FAMILY TYPE IV_VI SECRETION SYSTEM PROTEIN"/>
    <property type="match status" value="1"/>
</dbReference>
<keyword evidence="6" id="KW-1185">Reference proteome</keyword>
<dbReference type="InterPro" id="IPR036737">
    <property type="entry name" value="OmpA-like_sf"/>
</dbReference>
<dbReference type="PROSITE" id="PS51123">
    <property type="entry name" value="OMPA_2"/>
    <property type="match status" value="1"/>
</dbReference>
<dbReference type="PANTHER" id="PTHR38033">
    <property type="entry name" value="MEMBRANE PROTEIN-RELATED"/>
    <property type="match status" value="1"/>
</dbReference>
<evidence type="ECO:0000256" key="3">
    <source>
        <dbReference type="SAM" id="Phobius"/>
    </source>
</evidence>
<proteinExistence type="predicted"/>
<dbReference type="Proteomes" id="UP001209701">
    <property type="component" value="Unassembled WGS sequence"/>
</dbReference>
<reference evidence="5 6" key="1">
    <citation type="submission" date="2021-11" db="EMBL/GenBank/DDBJ databases">
        <authorList>
            <person name="Liang Q."/>
            <person name="Mou H."/>
            <person name="Liu Z."/>
        </authorList>
    </citation>
    <scope>NUCLEOTIDE SEQUENCE [LARGE SCALE GENOMIC DNA]</scope>
    <source>
        <strain evidence="5 6">CHU3</strain>
    </source>
</reference>
<dbReference type="SUPFAM" id="SSF103088">
    <property type="entry name" value="OmpA-like"/>
    <property type="match status" value="1"/>
</dbReference>
<feature type="compositionally biased region" description="Low complexity" evidence="2">
    <location>
        <begin position="29"/>
        <end position="45"/>
    </location>
</feature>
<gene>
    <name evidence="5" type="primary">tssL</name>
    <name evidence="5" type="ORF">LNV07_13185</name>
</gene>
<dbReference type="Pfam" id="PF09850">
    <property type="entry name" value="DotU"/>
    <property type="match status" value="1"/>
</dbReference>
<dbReference type="NCBIfam" id="NF038228">
    <property type="entry name" value="IcmH_DotU_IVB"/>
    <property type="match status" value="1"/>
</dbReference>
<dbReference type="Gene3D" id="1.25.40.590">
    <property type="entry name" value="Type IV / VI secretion system, DotU"/>
    <property type="match status" value="1"/>
</dbReference>
<dbReference type="CDD" id="cd07185">
    <property type="entry name" value="OmpA_C-like"/>
    <property type="match status" value="1"/>
</dbReference>
<keyword evidence="3" id="KW-0812">Transmembrane</keyword>
<feature type="region of interest" description="Disordered" evidence="2">
    <location>
        <begin position="418"/>
        <end position="437"/>
    </location>
</feature>
<organism evidence="5 6">
    <name type="scientific">Roseateles oligotrophus</name>
    <dbReference type="NCBI Taxonomy" id="1769250"/>
    <lineage>
        <taxon>Bacteria</taxon>
        <taxon>Pseudomonadati</taxon>
        <taxon>Pseudomonadota</taxon>
        <taxon>Betaproteobacteria</taxon>
        <taxon>Burkholderiales</taxon>
        <taxon>Sphaerotilaceae</taxon>
        <taxon>Roseateles</taxon>
    </lineage>
</organism>
<dbReference type="Pfam" id="PF00691">
    <property type="entry name" value="OmpA"/>
    <property type="match status" value="1"/>
</dbReference>
<keyword evidence="1 3" id="KW-0472">Membrane</keyword>
<protein>
    <submittedName>
        <fullName evidence="5">Type VI secretion system protein TssL, long form</fullName>
    </submittedName>
</protein>
<sequence length="453" mass="47871">MSEPDHDPFAAFESDRTIIKPSGNRARAEPGAPASAAPTSASASAGQPRAASFDGGPPGLVGFADLPDHASLNPLVQAAAPLLAAAPRLRAMPRQPNPQALRASLGEAIKRFESAARAQNLPNEQVVAARYILCTLLDESASSTPWGGAGAWGAQSLLVQFHNESWGGEKVFQLLTRLAESPAQHRNLLELVYMAMSLGFEGRYKVLDNGHAQLDSVRERLAQMLRQLSGPAERTLSTQWQGVQEAPKRLRDGIAPWVVAVAAALLLLIIFIAMRLSLSAQTDQAFSALHGLQAKAVAAAPPPPVAASPAPRLTQLLQADIDAGAVQVKDFADRSVVTVLGDTMFDSGSADVVARATPLFGRIAAALNQVPGRILISGHSDNQAIRSLRFQSNWHLSMARAQSARSLLAATVAPERLTAEGRADTEPVADNGSAEGRARNRRVEIALTVAAPD</sequence>
<evidence type="ECO:0000256" key="2">
    <source>
        <dbReference type="SAM" id="MobiDB-lite"/>
    </source>
</evidence>
<dbReference type="InterPro" id="IPR006665">
    <property type="entry name" value="OmpA-like"/>
</dbReference>
<feature type="compositionally biased region" description="Basic and acidic residues" evidence="2">
    <location>
        <begin position="1"/>
        <end position="18"/>
    </location>
</feature>
<dbReference type="NCBIfam" id="TIGR03349">
    <property type="entry name" value="IV_VI_DotU"/>
    <property type="match status" value="1"/>
</dbReference>
<keyword evidence="3" id="KW-1133">Transmembrane helix</keyword>
<dbReference type="EMBL" id="JAJIRN010000005">
    <property type="protein sequence ID" value="MCV2369036.1"/>
    <property type="molecule type" value="Genomic_DNA"/>
</dbReference>
<evidence type="ECO:0000259" key="4">
    <source>
        <dbReference type="PROSITE" id="PS51123"/>
    </source>
</evidence>
<evidence type="ECO:0000256" key="1">
    <source>
        <dbReference type="PROSITE-ProRule" id="PRU00473"/>
    </source>
</evidence>
<feature type="domain" description="OmpA-like" evidence="4">
    <location>
        <begin position="332"/>
        <end position="451"/>
    </location>
</feature>
<dbReference type="InterPro" id="IPR017733">
    <property type="entry name" value="OmpA-like_dom_proteobacteria"/>
</dbReference>
<evidence type="ECO:0000313" key="6">
    <source>
        <dbReference type="Proteomes" id="UP001209701"/>
    </source>
</evidence>
<evidence type="ECO:0000313" key="5">
    <source>
        <dbReference type="EMBL" id="MCV2369036.1"/>
    </source>
</evidence>
<feature type="transmembrane region" description="Helical" evidence="3">
    <location>
        <begin position="254"/>
        <end position="274"/>
    </location>
</feature>
<dbReference type="RefSeq" id="WP_263571620.1">
    <property type="nucleotide sequence ID" value="NZ_JAJIRN010000005.1"/>
</dbReference>
<name>A0ABT2YG50_9BURK</name>